<sequence length="229" mass="25584">MLKLKKISKVFSTELVETYALDSVSLTVERGEFVAIMGQSGSGKSTLLNIIGLLDEIDDGQYTFDGTDVSHLKESKLADLRKDNIGFIFQSFNLINELTVFENVELPLIYQGLSKGQREQSVQQILEKVNIAHRKDHYPQQLSGGQQQRVAIGRAIVAQPKMLLADEPTGNLDSKNGEEVMRLLAKLNEEGVTIVMVTHSDHHANYAHRTINVLDGHIVSQHMQDVRYA</sequence>
<evidence type="ECO:0000256" key="4">
    <source>
        <dbReference type="ARBA" id="ARBA00038388"/>
    </source>
</evidence>
<keyword evidence="8" id="KW-1185">Reference proteome</keyword>
<dbReference type="InterPro" id="IPR027417">
    <property type="entry name" value="P-loop_NTPase"/>
</dbReference>
<keyword evidence="1" id="KW-0813">Transport</keyword>
<dbReference type="SUPFAM" id="SSF52540">
    <property type="entry name" value="P-loop containing nucleoside triphosphate hydrolases"/>
    <property type="match status" value="1"/>
</dbReference>
<dbReference type="Proteomes" id="UP001152467">
    <property type="component" value="Unassembled WGS sequence"/>
</dbReference>
<reference evidence="6 9" key="1">
    <citation type="submission" date="2022-07" db="EMBL/GenBank/DDBJ databases">
        <authorList>
            <person name="Criscuolo A."/>
        </authorList>
    </citation>
    <scope>NUCLEOTIDE SEQUENCE</scope>
    <source>
        <strain evidence="9">CIP 111951</strain>
        <strain evidence="6">CIP111854</strain>
        <strain evidence="7">CIP111951</strain>
    </source>
</reference>
<evidence type="ECO:0000256" key="3">
    <source>
        <dbReference type="ARBA" id="ARBA00022840"/>
    </source>
</evidence>
<accession>A0A9W4QQS0</accession>
<dbReference type="InterPro" id="IPR017911">
    <property type="entry name" value="MacB-like_ATP-bd"/>
</dbReference>
<dbReference type="RefSeq" id="WP_261592538.1">
    <property type="nucleotide sequence ID" value="NZ_CAMAPC010000001.1"/>
</dbReference>
<dbReference type="EMBL" id="CAMAPC010000001">
    <property type="protein sequence ID" value="CAH9049416.1"/>
    <property type="molecule type" value="Genomic_DNA"/>
</dbReference>
<dbReference type="Pfam" id="PF00005">
    <property type="entry name" value="ABC_tran"/>
    <property type="match status" value="1"/>
</dbReference>
<evidence type="ECO:0000313" key="9">
    <source>
        <dbReference type="Proteomes" id="UP001152485"/>
    </source>
</evidence>
<feature type="domain" description="ABC transporter" evidence="5">
    <location>
        <begin position="2"/>
        <end position="229"/>
    </location>
</feature>
<organism evidence="6 8">
    <name type="scientific">Pseudoalteromonas holothuriae</name>
    <dbReference type="NCBI Taxonomy" id="2963714"/>
    <lineage>
        <taxon>Bacteria</taxon>
        <taxon>Pseudomonadati</taxon>
        <taxon>Pseudomonadota</taxon>
        <taxon>Gammaproteobacteria</taxon>
        <taxon>Alteromonadales</taxon>
        <taxon>Pseudoalteromonadaceae</taxon>
        <taxon>Pseudoalteromonas</taxon>
    </lineage>
</organism>
<dbReference type="PANTHER" id="PTHR24220:SF648">
    <property type="entry name" value="ABC TRANSPORTER ATP-BINDING PROTEIN YTRE"/>
    <property type="match status" value="1"/>
</dbReference>
<name>A0A9W4QQS0_9GAMM</name>
<comment type="similarity">
    <text evidence="4">Belongs to the ABC transporter superfamily. Macrolide exporter (TC 3.A.1.122) family.</text>
</comment>
<dbReference type="PROSITE" id="PS00211">
    <property type="entry name" value="ABC_TRANSPORTER_1"/>
    <property type="match status" value="1"/>
</dbReference>
<dbReference type="GO" id="GO:0022857">
    <property type="term" value="F:transmembrane transporter activity"/>
    <property type="evidence" value="ECO:0007669"/>
    <property type="project" value="UniProtKB-ARBA"/>
</dbReference>
<dbReference type="InterPro" id="IPR003439">
    <property type="entry name" value="ABC_transporter-like_ATP-bd"/>
</dbReference>
<dbReference type="EC" id="3.6.3.-" evidence="6"/>
<dbReference type="InterPro" id="IPR017871">
    <property type="entry name" value="ABC_transporter-like_CS"/>
</dbReference>
<dbReference type="InterPro" id="IPR003593">
    <property type="entry name" value="AAA+_ATPase"/>
</dbReference>
<dbReference type="FunFam" id="3.40.50.300:FF:000032">
    <property type="entry name" value="Export ABC transporter ATP-binding protein"/>
    <property type="match status" value="1"/>
</dbReference>
<evidence type="ECO:0000256" key="1">
    <source>
        <dbReference type="ARBA" id="ARBA00022448"/>
    </source>
</evidence>
<keyword evidence="3 6" id="KW-0067">ATP-binding</keyword>
<keyword evidence="2" id="KW-0547">Nucleotide-binding</keyword>
<dbReference type="GO" id="GO:1902495">
    <property type="term" value="C:transmembrane transporter complex"/>
    <property type="evidence" value="ECO:0007669"/>
    <property type="project" value="UniProtKB-ARBA"/>
</dbReference>
<dbReference type="GO" id="GO:0005524">
    <property type="term" value="F:ATP binding"/>
    <property type="evidence" value="ECO:0007669"/>
    <property type="project" value="UniProtKB-KW"/>
</dbReference>
<dbReference type="Proteomes" id="UP001152485">
    <property type="component" value="Unassembled WGS sequence"/>
</dbReference>
<dbReference type="InterPro" id="IPR015854">
    <property type="entry name" value="ABC_transpr_LolD-like"/>
</dbReference>
<dbReference type="SMART" id="SM00382">
    <property type="entry name" value="AAA"/>
    <property type="match status" value="1"/>
</dbReference>
<dbReference type="PANTHER" id="PTHR24220">
    <property type="entry name" value="IMPORT ATP-BINDING PROTEIN"/>
    <property type="match status" value="1"/>
</dbReference>
<evidence type="ECO:0000259" key="5">
    <source>
        <dbReference type="PROSITE" id="PS50893"/>
    </source>
</evidence>
<dbReference type="GO" id="GO:0016887">
    <property type="term" value="F:ATP hydrolysis activity"/>
    <property type="evidence" value="ECO:0007669"/>
    <property type="project" value="InterPro"/>
</dbReference>
<dbReference type="EMBL" id="CAMAPD010000005">
    <property type="protein sequence ID" value="CAH9056011.1"/>
    <property type="molecule type" value="Genomic_DNA"/>
</dbReference>
<evidence type="ECO:0000313" key="8">
    <source>
        <dbReference type="Proteomes" id="UP001152467"/>
    </source>
</evidence>
<evidence type="ECO:0000313" key="7">
    <source>
        <dbReference type="EMBL" id="CAH9056011.1"/>
    </source>
</evidence>
<dbReference type="Gene3D" id="3.40.50.300">
    <property type="entry name" value="P-loop containing nucleotide triphosphate hydrolases"/>
    <property type="match status" value="1"/>
</dbReference>
<dbReference type="PROSITE" id="PS50893">
    <property type="entry name" value="ABC_TRANSPORTER_2"/>
    <property type="match status" value="1"/>
</dbReference>
<dbReference type="GO" id="GO:0005886">
    <property type="term" value="C:plasma membrane"/>
    <property type="evidence" value="ECO:0007669"/>
    <property type="project" value="TreeGrafter"/>
</dbReference>
<gene>
    <name evidence="6" type="primary">yknY_1</name>
    <name evidence="7" type="synonym">yknY_3</name>
    <name evidence="6" type="ORF">PSECIP111854_00049</name>
    <name evidence="7" type="ORF">PSECIP111951_01370</name>
</gene>
<evidence type="ECO:0000256" key="2">
    <source>
        <dbReference type="ARBA" id="ARBA00022741"/>
    </source>
</evidence>
<comment type="caution">
    <text evidence="6">The sequence shown here is derived from an EMBL/GenBank/DDBJ whole genome shotgun (WGS) entry which is preliminary data.</text>
</comment>
<proteinExistence type="inferred from homology"/>
<keyword evidence="6" id="KW-0378">Hydrolase</keyword>
<dbReference type="AlphaFoldDB" id="A0A9W4QQS0"/>
<protein>
    <submittedName>
        <fullName evidence="6">ABC transporter ATP-binding protein YknY</fullName>
        <ecNumber evidence="6">3.6.3.-</ecNumber>
    </submittedName>
</protein>
<evidence type="ECO:0000313" key="6">
    <source>
        <dbReference type="EMBL" id="CAH9049416.1"/>
    </source>
</evidence>
<dbReference type="CDD" id="cd03255">
    <property type="entry name" value="ABC_MJ0796_LolCDE_FtsE"/>
    <property type="match status" value="1"/>
</dbReference>